<dbReference type="EMBL" id="BMIF01000034">
    <property type="protein sequence ID" value="GGA82939.1"/>
    <property type="molecule type" value="Genomic_DNA"/>
</dbReference>
<evidence type="ECO:0008006" key="4">
    <source>
        <dbReference type="Google" id="ProtNLM"/>
    </source>
</evidence>
<protein>
    <recommendedName>
        <fullName evidence="4">DUF3102 domain-containing protein</fullName>
    </recommendedName>
</protein>
<reference evidence="2" key="2">
    <citation type="submission" date="2020-09" db="EMBL/GenBank/DDBJ databases">
        <authorList>
            <person name="Sun Q."/>
            <person name="Zhou Y."/>
        </authorList>
    </citation>
    <scope>NUCLEOTIDE SEQUENCE</scope>
    <source>
        <strain evidence="2">CGMCC 1.15320</strain>
    </source>
</reference>
<sequence length="318" mass="34764">MRKDENENGVGKFGDHTTPFSANPISMENDGDTFMNSTDVSRASTAKAPQCINQVDNEALDRIDDLPEEIIECELEELQYGDNAVVEFDEADAASVETTSLPKNNNVINMASAKAKPVKAKSAASITTNQDGAEITPRELLEEMDATANRIRDLHGKGSAVLVAIGRDLIAMKDRLKHGEFTKWYRGEFGWNAMDVKRYMDGARAWDDIRKLEPEAEVKVIPQTLLYSFGKLSESQQLQIAQAAKTGRKLKADDFKKANTAASPRKTDKGEAEALANLIAGLLDRSAAERVASSRGFEVRSFGSLLQKAITATFSGNS</sequence>
<name>A0A916WBE1_9HYPH</name>
<keyword evidence="3" id="KW-1185">Reference proteome</keyword>
<gene>
    <name evidence="2" type="ORF">GCM10011385_41420</name>
</gene>
<accession>A0A916WBE1</accession>
<evidence type="ECO:0000256" key="1">
    <source>
        <dbReference type="SAM" id="MobiDB-lite"/>
    </source>
</evidence>
<dbReference type="Proteomes" id="UP000636264">
    <property type="component" value="Unassembled WGS sequence"/>
</dbReference>
<feature type="region of interest" description="Disordered" evidence="1">
    <location>
        <begin position="1"/>
        <end position="47"/>
    </location>
</feature>
<evidence type="ECO:0000313" key="3">
    <source>
        <dbReference type="Proteomes" id="UP000636264"/>
    </source>
</evidence>
<dbReference type="AlphaFoldDB" id="A0A916WBE1"/>
<comment type="caution">
    <text evidence="2">The sequence shown here is derived from an EMBL/GenBank/DDBJ whole genome shotgun (WGS) entry which is preliminary data.</text>
</comment>
<evidence type="ECO:0000313" key="2">
    <source>
        <dbReference type="EMBL" id="GGA82939.1"/>
    </source>
</evidence>
<organism evidence="2 3">
    <name type="scientific">Nitratireductor aestuarii</name>
    <dbReference type="NCBI Taxonomy" id="1735103"/>
    <lineage>
        <taxon>Bacteria</taxon>
        <taxon>Pseudomonadati</taxon>
        <taxon>Pseudomonadota</taxon>
        <taxon>Alphaproteobacteria</taxon>
        <taxon>Hyphomicrobiales</taxon>
        <taxon>Phyllobacteriaceae</taxon>
        <taxon>Nitratireductor</taxon>
    </lineage>
</organism>
<proteinExistence type="predicted"/>
<feature type="compositionally biased region" description="Polar residues" evidence="1">
    <location>
        <begin position="34"/>
        <end position="44"/>
    </location>
</feature>
<reference evidence="2" key="1">
    <citation type="journal article" date="2014" name="Int. J. Syst. Evol. Microbiol.">
        <title>Complete genome sequence of Corynebacterium casei LMG S-19264T (=DSM 44701T), isolated from a smear-ripened cheese.</title>
        <authorList>
            <consortium name="US DOE Joint Genome Institute (JGI-PGF)"/>
            <person name="Walter F."/>
            <person name="Albersmeier A."/>
            <person name="Kalinowski J."/>
            <person name="Ruckert C."/>
        </authorList>
    </citation>
    <scope>NUCLEOTIDE SEQUENCE</scope>
    <source>
        <strain evidence="2">CGMCC 1.15320</strain>
    </source>
</reference>